<dbReference type="GO" id="GO:0005634">
    <property type="term" value="C:nucleus"/>
    <property type="evidence" value="ECO:0007669"/>
    <property type="project" value="UniProtKB-SubCell"/>
</dbReference>
<proteinExistence type="predicted"/>
<feature type="compositionally biased region" description="Low complexity" evidence="5">
    <location>
        <begin position="68"/>
        <end position="90"/>
    </location>
</feature>
<dbReference type="GO" id="GO:0006357">
    <property type="term" value="P:regulation of transcription by RNA polymerase II"/>
    <property type="evidence" value="ECO:0007669"/>
    <property type="project" value="TreeGrafter"/>
</dbReference>
<sequence>MSQPPPPQLDPHARSPPPPTIMGAAATLSRSTVNDAAPAADAEAVASLPGGPAGTRPRTRTVTRSVLATAAAGGSPTAHHGPAAATEPAASAHDLAAAAVAAAPRVPGQVVIVPVPSDVPAHMHPKGKRMRNRTSAAERAYLEAIYAKVKKPDSTSRSKIAQKLSWPERSVRVWFQNMRQKDAMRLKAGFDLPPPGRDDDAHHVVFEAGAMLDDEPVIDLPFEDDPNTDAVLAEAEAAAEAVAAAEAAQAAASTVSEFVLTARSPTSSARSRRRRPRGEPLPTAATSPAIAGSSLRRGLPSRDPAVELSSR</sequence>
<dbReference type="InterPro" id="IPR009057">
    <property type="entry name" value="Homeodomain-like_sf"/>
</dbReference>
<keyword evidence="3 4" id="KW-0539">Nucleus</keyword>
<gene>
    <name evidence="7" type="ORF">AMAG_17821</name>
</gene>
<dbReference type="STRING" id="578462.A0A0L0RZK4"/>
<dbReference type="GO" id="GO:0030154">
    <property type="term" value="P:cell differentiation"/>
    <property type="evidence" value="ECO:0007669"/>
    <property type="project" value="TreeGrafter"/>
</dbReference>
<feature type="domain" description="Homeobox" evidence="6">
    <location>
        <begin position="125"/>
        <end position="185"/>
    </location>
</feature>
<dbReference type="EMBL" id="GG745329">
    <property type="protein sequence ID" value="KNE55768.1"/>
    <property type="molecule type" value="Genomic_DNA"/>
</dbReference>
<evidence type="ECO:0000256" key="1">
    <source>
        <dbReference type="ARBA" id="ARBA00023125"/>
    </source>
</evidence>
<dbReference type="PANTHER" id="PTHR24324">
    <property type="entry name" value="HOMEOBOX PROTEIN HHEX"/>
    <property type="match status" value="1"/>
</dbReference>
<feature type="compositionally biased region" description="Pro residues" evidence="5">
    <location>
        <begin position="1"/>
        <end position="20"/>
    </location>
</feature>
<reference evidence="8" key="2">
    <citation type="submission" date="2009-11" db="EMBL/GenBank/DDBJ databases">
        <title>The Genome Sequence of Allomyces macrogynus strain ATCC 38327.</title>
        <authorList>
            <consortium name="The Broad Institute Genome Sequencing Platform"/>
            <person name="Russ C."/>
            <person name="Cuomo C."/>
            <person name="Shea T."/>
            <person name="Young S.K."/>
            <person name="Zeng Q."/>
            <person name="Koehrsen M."/>
            <person name="Haas B."/>
            <person name="Borodovsky M."/>
            <person name="Guigo R."/>
            <person name="Alvarado L."/>
            <person name="Berlin A."/>
            <person name="Borenstein D."/>
            <person name="Chen Z."/>
            <person name="Engels R."/>
            <person name="Freedman E."/>
            <person name="Gellesch M."/>
            <person name="Goldberg J."/>
            <person name="Griggs A."/>
            <person name="Gujja S."/>
            <person name="Heiman D."/>
            <person name="Hepburn T."/>
            <person name="Howarth C."/>
            <person name="Jen D."/>
            <person name="Larson L."/>
            <person name="Lewis B."/>
            <person name="Mehta T."/>
            <person name="Park D."/>
            <person name="Pearson M."/>
            <person name="Roberts A."/>
            <person name="Saif S."/>
            <person name="Shenoy N."/>
            <person name="Sisk P."/>
            <person name="Stolte C."/>
            <person name="Sykes S."/>
            <person name="Walk T."/>
            <person name="White J."/>
            <person name="Yandava C."/>
            <person name="Burger G."/>
            <person name="Gray M.W."/>
            <person name="Holland P.W.H."/>
            <person name="King N."/>
            <person name="Lang F.B.F."/>
            <person name="Roger A.J."/>
            <person name="Ruiz-Trillo I."/>
            <person name="Lander E."/>
            <person name="Nusbaum C."/>
        </authorList>
    </citation>
    <scope>NUCLEOTIDE SEQUENCE [LARGE SCALE GENOMIC DNA]</scope>
    <source>
        <strain evidence="8">ATCC 38327</strain>
    </source>
</reference>
<dbReference type="AlphaFoldDB" id="A0A0L0RZK4"/>
<dbReference type="SMART" id="SM00389">
    <property type="entry name" value="HOX"/>
    <property type="match status" value="1"/>
</dbReference>
<dbReference type="PROSITE" id="PS50071">
    <property type="entry name" value="HOMEOBOX_2"/>
    <property type="match status" value="1"/>
</dbReference>
<keyword evidence="1 3" id="KW-0238">DNA-binding</keyword>
<evidence type="ECO:0000256" key="4">
    <source>
        <dbReference type="RuleBase" id="RU000682"/>
    </source>
</evidence>
<evidence type="ECO:0000256" key="5">
    <source>
        <dbReference type="SAM" id="MobiDB-lite"/>
    </source>
</evidence>
<accession>A0A0L0RZK4</accession>
<feature type="region of interest" description="Disordered" evidence="5">
    <location>
        <begin position="255"/>
        <end position="311"/>
    </location>
</feature>
<dbReference type="CDD" id="cd00086">
    <property type="entry name" value="homeodomain"/>
    <property type="match status" value="1"/>
</dbReference>
<dbReference type="SMR" id="A0A0L0RZK4"/>
<feature type="DNA-binding region" description="Homeobox" evidence="3">
    <location>
        <begin position="127"/>
        <end position="186"/>
    </location>
</feature>
<dbReference type="Pfam" id="PF00046">
    <property type="entry name" value="Homeodomain"/>
    <property type="match status" value="1"/>
</dbReference>
<dbReference type="Gene3D" id="1.10.10.60">
    <property type="entry name" value="Homeodomain-like"/>
    <property type="match status" value="1"/>
</dbReference>
<reference evidence="7 8" key="1">
    <citation type="submission" date="2009-11" db="EMBL/GenBank/DDBJ databases">
        <title>Annotation of Allomyces macrogynus ATCC 38327.</title>
        <authorList>
            <consortium name="The Broad Institute Genome Sequencing Platform"/>
            <person name="Russ C."/>
            <person name="Cuomo C."/>
            <person name="Burger G."/>
            <person name="Gray M.W."/>
            <person name="Holland P.W.H."/>
            <person name="King N."/>
            <person name="Lang F.B.F."/>
            <person name="Roger A.J."/>
            <person name="Ruiz-Trillo I."/>
            <person name="Young S.K."/>
            <person name="Zeng Q."/>
            <person name="Gargeya S."/>
            <person name="Fitzgerald M."/>
            <person name="Haas B."/>
            <person name="Abouelleil A."/>
            <person name="Alvarado L."/>
            <person name="Arachchi H.M."/>
            <person name="Berlin A."/>
            <person name="Chapman S.B."/>
            <person name="Gearin G."/>
            <person name="Goldberg J."/>
            <person name="Griggs A."/>
            <person name="Gujja S."/>
            <person name="Hansen M."/>
            <person name="Heiman D."/>
            <person name="Howarth C."/>
            <person name="Larimer J."/>
            <person name="Lui A."/>
            <person name="MacDonald P.J.P."/>
            <person name="McCowen C."/>
            <person name="Montmayeur A."/>
            <person name="Murphy C."/>
            <person name="Neiman D."/>
            <person name="Pearson M."/>
            <person name="Priest M."/>
            <person name="Roberts A."/>
            <person name="Saif S."/>
            <person name="Shea T."/>
            <person name="Sisk P."/>
            <person name="Stolte C."/>
            <person name="Sykes S."/>
            <person name="Wortman J."/>
            <person name="Nusbaum C."/>
            <person name="Birren B."/>
        </authorList>
    </citation>
    <scope>NUCLEOTIDE SEQUENCE [LARGE SCALE GENOMIC DNA]</scope>
    <source>
        <strain evidence="7 8">ATCC 38327</strain>
    </source>
</reference>
<keyword evidence="2 3" id="KW-0371">Homeobox</keyword>
<evidence type="ECO:0000256" key="3">
    <source>
        <dbReference type="PROSITE-ProRule" id="PRU00108"/>
    </source>
</evidence>
<dbReference type="PANTHER" id="PTHR24324:SF9">
    <property type="entry name" value="HOMEOBOX DOMAIN-CONTAINING PROTEIN"/>
    <property type="match status" value="1"/>
</dbReference>
<dbReference type="InterPro" id="IPR001356">
    <property type="entry name" value="HD"/>
</dbReference>
<keyword evidence="8" id="KW-1185">Reference proteome</keyword>
<evidence type="ECO:0000259" key="6">
    <source>
        <dbReference type="PROSITE" id="PS50071"/>
    </source>
</evidence>
<evidence type="ECO:0000313" key="8">
    <source>
        <dbReference type="Proteomes" id="UP000054350"/>
    </source>
</evidence>
<dbReference type="VEuPathDB" id="FungiDB:AMAG_17821"/>
<dbReference type="Proteomes" id="UP000054350">
    <property type="component" value="Unassembled WGS sequence"/>
</dbReference>
<comment type="subcellular location">
    <subcellularLocation>
        <location evidence="3 4">Nucleus</location>
    </subcellularLocation>
</comment>
<dbReference type="GO" id="GO:0000978">
    <property type="term" value="F:RNA polymerase II cis-regulatory region sequence-specific DNA binding"/>
    <property type="evidence" value="ECO:0007669"/>
    <property type="project" value="TreeGrafter"/>
</dbReference>
<evidence type="ECO:0000256" key="2">
    <source>
        <dbReference type="ARBA" id="ARBA00023155"/>
    </source>
</evidence>
<dbReference type="SUPFAM" id="SSF46689">
    <property type="entry name" value="Homeodomain-like"/>
    <property type="match status" value="1"/>
</dbReference>
<evidence type="ECO:0000313" key="7">
    <source>
        <dbReference type="EMBL" id="KNE55768.1"/>
    </source>
</evidence>
<feature type="region of interest" description="Disordered" evidence="5">
    <location>
        <begin position="1"/>
        <end position="90"/>
    </location>
</feature>
<organism evidence="7 8">
    <name type="scientific">Allomyces macrogynus (strain ATCC 38327)</name>
    <name type="common">Allomyces javanicus var. macrogynus</name>
    <dbReference type="NCBI Taxonomy" id="578462"/>
    <lineage>
        <taxon>Eukaryota</taxon>
        <taxon>Fungi</taxon>
        <taxon>Fungi incertae sedis</taxon>
        <taxon>Blastocladiomycota</taxon>
        <taxon>Blastocladiomycetes</taxon>
        <taxon>Blastocladiales</taxon>
        <taxon>Blastocladiaceae</taxon>
        <taxon>Allomyces</taxon>
    </lineage>
</organism>
<feature type="compositionally biased region" description="Low complexity" evidence="5">
    <location>
        <begin position="36"/>
        <end position="56"/>
    </location>
</feature>
<name>A0A0L0RZK4_ALLM3</name>
<dbReference type="InterPro" id="IPR051000">
    <property type="entry name" value="Homeobox_DNA-bind_prot"/>
</dbReference>
<protein>
    <recommendedName>
        <fullName evidence="6">Homeobox domain-containing protein</fullName>
    </recommendedName>
</protein>
<dbReference type="OrthoDB" id="6159439at2759"/>